<protein>
    <submittedName>
        <fullName evidence="1">Uncharacterized protein</fullName>
    </submittedName>
</protein>
<keyword evidence="2" id="KW-1185">Reference proteome</keyword>
<dbReference type="EMBL" id="ML208497">
    <property type="protein sequence ID" value="TFK63927.1"/>
    <property type="molecule type" value="Genomic_DNA"/>
</dbReference>
<dbReference type="Proteomes" id="UP000308600">
    <property type="component" value="Unassembled WGS sequence"/>
</dbReference>
<sequence length="443" mass="49801">MSATSTDLPSRVDESLAACPQFRILVVGTTGVGKSSLIGSVFNLSLDAIDIAHNRAGRANISFGYTCEENPRFILHDSQGFEHGGANTWGLVEQFLRQRNASPDVQDHVHAIWLCIETPRTGSRLQHTGDENLIALARELEIPLIVVFTKFDVLVVERVRKLKLSPDDALAKAEEALRTRLADEHFPQAGVEWVRISTKHGHFRTLKELTDVTRQSLHDVEGALWVPWALAQQINARQKVEQSIKEGCKRYWLNLSKSTLFEGEVLRDCLWRIYEDIIKIWNFYDPQKLLYKKKTFALTLKLVEDFMPKTEAELAGDSDFLSQYSDVMTLATAIGATFAQALGAVGIGIMAAKYLSRKYQALPQTARFLGAYIIDLTLVLHNVFLTTLFRDPPRRLSEDIIEAALTAYDSAPVHDRVHELGKISDMVNFEQRIVALIQKSVPS</sequence>
<name>A0ACD3AEB0_9AGAR</name>
<organism evidence="1 2">
    <name type="scientific">Pluteus cervinus</name>
    <dbReference type="NCBI Taxonomy" id="181527"/>
    <lineage>
        <taxon>Eukaryota</taxon>
        <taxon>Fungi</taxon>
        <taxon>Dikarya</taxon>
        <taxon>Basidiomycota</taxon>
        <taxon>Agaricomycotina</taxon>
        <taxon>Agaricomycetes</taxon>
        <taxon>Agaricomycetidae</taxon>
        <taxon>Agaricales</taxon>
        <taxon>Pluteineae</taxon>
        <taxon>Pluteaceae</taxon>
        <taxon>Pluteus</taxon>
    </lineage>
</organism>
<evidence type="ECO:0000313" key="2">
    <source>
        <dbReference type="Proteomes" id="UP000308600"/>
    </source>
</evidence>
<reference evidence="1 2" key="1">
    <citation type="journal article" date="2019" name="Nat. Ecol. Evol.">
        <title>Megaphylogeny resolves global patterns of mushroom evolution.</title>
        <authorList>
            <person name="Varga T."/>
            <person name="Krizsan K."/>
            <person name="Foldi C."/>
            <person name="Dima B."/>
            <person name="Sanchez-Garcia M."/>
            <person name="Sanchez-Ramirez S."/>
            <person name="Szollosi G.J."/>
            <person name="Szarkandi J.G."/>
            <person name="Papp V."/>
            <person name="Albert L."/>
            <person name="Andreopoulos W."/>
            <person name="Angelini C."/>
            <person name="Antonin V."/>
            <person name="Barry K.W."/>
            <person name="Bougher N.L."/>
            <person name="Buchanan P."/>
            <person name="Buyck B."/>
            <person name="Bense V."/>
            <person name="Catcheside P."/>
            <person name="Chovatia M."/>
            <person name="Cooper J."/>
            <person name="Damon W."/>
            <person name="Desjardin D."/>
            <person name="Finy P."/>
            <person name="Geml J."/>
            <person name="Haridas S."/>
            <person name="Hughes K."/>
            <person name="Justo A."/>
            <person name="Karasinski D."/>
            <person name="Kautmanova I."/>
            <person name="Kiss B."/>
            <person name="Kocsube S."/>
            <person name="Kotiranta H."/>
            <person name="LaButti K.M."/>
            <person name="Lechner B.E."/>
            <person name="Liimatainen K."/>
            <person name="Lipzen A."/>
            <person name="Lukacs Z."/>
            <person name="Mihaltcheva S."/>
            <person name="Morgado L.N."/>
            <person name="Niskanen T."/>
            <person name="Noordeloos M.E."/>
            <person name="Ohm R.A."/>
            <person name="Ortiz-Santana B."/>
            <person name="Ovrebo C."/>
            <person name="Racz N."/>
            <person name="Riley R."/>
            <person name="Savchenko A."/>
            <person name="Shiryaev A."/>
            <person name="Soop K."/>
            <person name="Spirin V."/>
            <person name="Szebenyi C."/>
            <person name="Tomsovsky M."/>
            <person name="Tulloss R.E."/>
            <person name="Uehling J."/>
            <person name="Grigoriev I.V."/>
            <person name="Vagvolgyi C."/>
            <person name="Papp T."/>
            <person name="Martin F.M."/>
            <person name="Miettinen O."/>
            <person name="Hibbett D.S."/>
            <person name="Nagy L.G."/>
        </authorList>
    </citation>
    <scope>NUCLEOTIDE SEQUENCE [LARGE SCALE GENOMIC DNA]</scope>
    <source>
        <strain evidence="1 2">NL-1719</strain>
    </source>
</reference>
<accession>A0ACD3AEB0</accession>
<proteinExistence type="predicted"/>
<evidence type="ECO:0000313" key="1">
    <source>
        <dbReference type="EMBL" id="TFK63927.1"/>
    </source>
</evidence>
<gene>
    <name evidence="1" type="ORF">BDN72DRAFT_847086</name>
</gene>